<organism evidence="1 3">
    <name type="scientific">Aliivibrio salmonicida (strain LFI1238)</name>
    <name type="common">Vibrio salmonicida (strain LFI1238)</name>
    <dbReference type="NCBI Taxonomy" id="316275"/>
    <lineage>
        <taxon>Bacteria</taxon>
        <taxon>Pseudomonadati</taxon>
        <taxon>Pseudomonadota</taxon>
        <taxon>Gammaproteobacteria</taxon>
        <taxon>Vibrionales</taxon>
        <taxon>Vibrionaceae</taxon>
        <taxon>Aliivibrio</taxon>
    </lineage>
</organism>
<accession>B6ERQ0</accession>
<evidence type="ECO:0000313" key="2">
    <source>
        <dbReference type="EMBL" id="CAQ81387.1"/>
    </source>
</evidence>
<dbReference type="EMBL" id="FM178380">
    <property type="protein sequence ID" value="CAQ81384.1"/>
    <property type="molecule type" value="Genomic_DNA"/>
</dbReference>
<dbReference type="RefSeq" id="WP_012551949.1">
    <property type="nucleotide sequence ID" value="NC_011313.1"/>
</dbReference>
<name>B6ERQ0_ALISL</name>
<sequence>MTTRHIKDSTWKKVEEKTVKSVIETRTSIKETEMLDFLINLGLERFEQEDFNKIKKRK</sequence>
<dbReference type="KEGG" id="vsa:VSAL_II0633"/>
<dbReference type="EMBL" id="FM178380">
    <property type="protein sequence ID" value="CAQ81387.1"/>
    <property type="molecule type" value="Genomic_DNA"/>
</dbReference>
<keyword evidence="3" id="KW-1185">Reference proteome</keyword>
<dbReference type="KEGG" id="vsa:VSAL_II0630"/>
<dbReference type="Proteomes" id="UP000001730">
    <property type="component" value="Chromosome 2"/>
</dbReference>
<protein>
    <submittedName>
        <fullName evidence="1">Phage replication repressor RstR</fullName>
    </submittedName>
</protein>
<evidence type="ECO:0000313" key="1">
    <source>
        <dbReference type="EMBL" id="CAQ81384.1"/>
    </source>
</evidence>
<gene>
    <name evidence="1" type="primary">rstR</name>
    <name evidence="1" type="ordered locus">VSAL_II0630</name>
    <name evidence="2" type="ordered locus">VSAL_II0633</name>
</gene>
<proteinExistence type="predicted"/>
<evidence type="ECO:0000313" key="3">
    <source>
        <dbReference type="Proteomes" id="UP000001730"/>
    </source>
</evidence>
<dbReference type="AlphaFoldDB" id="B6ERQ0"/>
<reference evidence="1 3" key="1">
    <citation type="journal article" date="2008" name="BMC Genomics">
        <title>The genome sequence of the fish pathogen Aliivibrio salmonicida strain LFI1238 shows extensive evidence of gene decay.</title>
        <authorList>
            <person name="Hjerde E."/>
            <person name="Lorentzen M.S."/>
            <person name="Holden M.T."/>
            <person name="Seeger K."/>
            <person name="Paulsen S."/>
            <person name="Bason N."/>
            <person name="Churcher C."/>
            <person name="Harris D."/>
            <person name="Norbertczak H."/>
            <person name="Quail M.A."/>
            <person name="Sanders S."/>
            <person name="Thurston S."/>
            <person name="Parkhill J."/>
            <person name="Willassen N.P."/>
            <person name="Thomson N.R."/>
        </authorList>
    </citation>
    <scope>NUCLEOTIDE SEQUENCE [LARGE SCALE GENOMIC DNA]</scope>
    <source>
        <strain evidence="1 3">LFI1238</strain>
    </source>
</reference>
<dbReference type="eggNOG" id="ENOG5030TIY">
    <property type="taxonomic scope" value="Bacteria"/>
</dbReference>
<dbReference type="HOGENOM" id="CLU_2957102_0_0_6"/>